<dbReference type="Proteomes" id="UP001357452">
    <property type="component" value="Unassembled WGS sequence"/>
</dbReference>
<evidence type="ECO:0008006" key="3">
    <source>
        <dbReference type="Google" id="ProtNLM"/>
    </source>
</evidence>
<sequence length="307" mass="35257">MTYRYLAFGIPVLSDIELPALLPLNKNISPERPVTVKLGKVPQTLKTPGIQADYFTYCNAEEMIFTLPKKIKFYISKGENIIIEPIHYDYSRYLLYFYSNCLAAMLLQRNLIPFHVSGVFTQPGKVVLFAAPSGTGKSTLAVKLQELGFAPFTDDTAILFVKDGKCYAQASYPMIRLWENALDKQKMLNIDEKQIIYDGEKDKYGFLFHSQFADTPAEVERIIFMQKDAYPQIQTLKIKSTDAFKALADNVYRRHWIPAFQMHKQQFLLISQILQTVPNLLITRPLNHDTFDTLPQIIKNILNNNDN</sequence>
<dbReference type="RefSeq" id="WP_330973398.1">
    <property type="nucleotide sequence ID" value="NZ_JAZGLY010000001.1"/>
</dbReference>
<dbReference type="Gene3D" id="3.40.50.300">
    <property type="entry name" value="P-loop containing nucleotide triphosphate hydrolases"/>
    <property type="match status" value="1"/>
</dbReference>
<dbReference type="EMBL" id="JAZGLY010000001">
    <property type="protein sequence ID" value="MEE6185993.1"/>
    <property type="molecule type" value="Genomic_DNA"/>
</dbReference>
<name>A0ABU7RDC4_9BACT</name>
<proteinExistence type="predicted"/>
<dbReference type="SUPFAM" id="SSF53795">
    <property type="entry name" value="PEP carboxykinase-like"/>
    <property type="match status" value="1"/>
</dbReference>
<protein>
    <recommendedName>
        <fullName evidence="3">Serine kinase</fullName>
    </recommendedName>
</protein>
<evidence type="ECO:0000313" key="2">
    <source>
        <dbReference type="Proteomes" id="UP001357452"/>
    </source>
</evidence>
<evidence type="ECO:0000313" key="1">
    <source>
        <dbReference type="EMBL" id="MEE6185993.1"/>
    </source>
</evidence>
<organism evidence="1 2">
    <name type="scientific">Niabella digestorum</name>
    <dbReference type="NCBI Taxonomy" id="3117701"/>
    <lineage>
        <taxon>Bacteria</taxon>
        <taxon>Pseudomonadati</taxon>
        <taxon>Bacteroidota</taxon>
        <taxon>Chitinophagia</taxon>
        <taxon>Chitinophagales</taxon>
        <taxon>Chitinophagaceae</taxon>
        <taxon>Niabella</taxon>
    </lineage>
</organism>
<dbReference type="InterPro" id="IPR027417">
    <property type="entry name" value="P-loop_NTPase"/>
</dbReference>
<keyword evidence="2" id="KW-1185">Reference proteome</keyword>
<comment type="caution">
    <text evidence="1">The sequence shown here is derived from an EMBL/GenBank/DDBJ whole genome shotgun (WGS) entry which is preliminary data.</text>
</comment>
<accession>A0ABU7RDC4</accession>
<reference evidence="1 2" key="1">
    <citation type="submission" date="2024-01" db="EMBL/GenBank/DDBJ databases">
        <title>Niabella digestum sp. nov., isolated from waste digestion system.</title>
        <authorList>
            <person name="Zhang L."/>
        </authorList>
    </citation>
    <scope>NUCLEOTIDE SEQUENCE [LARGE SCALE GENOMIC DNA]</scope>
    <source>
        <strain evidence="1 2">A18</strain>
    </source>
</reference>
<gene>
    <name evidence="1" type="ORF">V2H41_01780</name>
</gene>